<reference evidence="2" key="1">
    <citation type="submission" date="2021-06" db="EMBL/GenBank/DDBJ databases">
        <authorList>
            <person name="Kallberg Y."/>
            <person name="Tangrot J."/>
            <person name="Rosling A."/>
        </authorList>
    </citation>
    <scope>NUCLEOTIDE SEQUENCE</scope>
    <source>
        <strain evidence="2">AZ414A</strain>
    </source>
</reference>
<dbReference type="GO" id="GO:0031298">
    <property type="term" value="C:replication fork protection complex"/>
    <property type="evidence" value="ECO:0007669"/>
    <property type="project" value="TreeGrafter"/>
</dbReference>
<dbReference type="Proteomes" id="UP000789706">
    <property type="component" value="Unassembled WGS sequence"/>
</dbReference>
<feature type="compositionally biased region" description="Basic and acidic residues" evidence="1">
    <location>
        <begin position="1006"/>
        <end position="1018"/>
    </location>
</feature>
<protein>
    <submittedName>
        <fullName evidence="2">184_t:CDS:1</fullName>
    </submittedName>
</protein>
<accession>A0A9N9CFV0</accession>
<dbReference type="GO" id="GO:0003677">
    <property type="term" value="F:DNA binding"/>
    <property type="evidence" value="ECO:0007669"/>
    <property type="project" value="TreeGrafter"/>
</dbReference>
<evidence type="ECO:0000313" key="3">
    <source>
        <dbReference type="Proteomes" id="UP000789706"/>
    </source>
</evidence>
<dbReference type="EMBL" id="CAJVPK010001800">
    <property type="protein sequence ID" value="CAG8598856.1"/>
    <property type="molecule type" value="Genomic_DNA"/>
</dbReference>
<evidence type="ECO:0000313" key="2">
    <source>
        <dbReference type="EMBL" id="CAG8598856.1"/>
    </source>
</evidence>
<evidence type="ECO:0000256" key="1">
    <source>
        <dbReference type="SAM" id="MobiDB-lite"/>
    </source>
</evidence>
<gene>
    <name evidence="2" type="ORF">DEBURN_LOCUS9421</name>
</gene>
<comment type="caution">
    <text evidence="2">The sequence shown here is derived from an EMBL/GenBank/DDBJ whole genome shotgun (WGS) entry which is preliminary data.</text>
</comment>
<name>A0A9N9CFV0_9GLOM</name>
<keyword evidence="3" id="KW-1185">Reference proteome</keyword>
<dbReference type="GO" id="GO:0000076">
    <property type="term" value="P:DNA replication checkpoint signaling"/>
    <property type="evidence" value="ECO:0007669"/>
    <property type="project" value="TreeGrafter"/>
</dbReference>
<dbReference type="InterPro" id="IPR044998">
    <property type="entry name" value="Timeless"/>
</dbReference>
<feature type="region of interest" description="Disordered" evidence="1">
    <location>
        <begin position="984"/>
        <end position="1024"/>
    </location>
</feature>
<dbReference type="OrthoDB" id="310853at2759"/>
<proteinExistence type="predicted"/>
<organism evidence="2 3">
    <name type="scientific">Diversispora eburnea</name>
    <dbReference type="NCBI Taxonomy" id="1213867"/>
    <lineage>
        <taxon>Eukaryota</taxon>
        <taxon>Fungi</taxon>
        <taxon>Fungi incertae sedis</taxon>
        <taxon>Mucoromycota</taxon>
        <taxon>Glomeromycotina</taxon>
        <taxon>Glomeromycetes</taxon>
        <taxon>Diversisporales</taxon>
        <taxon>Diversisporaceae</taxon>
        <taxon>Diversispora</taxon>
    </lineage>
</organism>
<dbReference type="AlphaFoldDB" id="A0A9N9CFV0"/>
<dbReference type="PANTHER" id="PTHR22940">
    <property type="entry name" value="TIMEOUT/TIMELESS-2"/>
    <property type="match status" value="1"/>
</dbReference>
<dbReference type="GO" id="GO:0043111">
    <property type="term" value="P:replication fork arrest"/>
    <property type="evidence" value="ECO:0007669"/>
    <property type="project" value="TreeGrafter"/>
</dbReference>
<dbReference type="PANTHER" id="PTHR22940:SF4">
    <property type="entry name" value="PROTEIN TIMELESS HOMOLOG"/>
    <property type="match status" value="1"/>
</dbReference>
<sequence length="1024" mass="121734">MSQEKSLKSLTSEKFREINTSNWPIDTLKTSCGQLGKQEFIQGLRENDNQTYYRQGSEVLENLIKIKELLNNTKINHHVFRKLHEWRVIEKHFLILLIINNDLEVERQRKISTNIVEILYLLTLPTDRLKYHGMTKEEIVQHKKADDTALVEYRRDNSMKYVFMITDVLQFFRNLLMISAFPKEKRSLYVYYNNYKIFDFIHELTKNERALKIWNLTIQELLFNIFQGLDPEDIMYDRQKESNEIAEQLLLKEQKKQKERQVADQKHQVKIWVQTTSGYEKVVSIHEAISGKIHKDKKSEPEGNIQLIPNVQSRWFYKKKFIADMSTSTRKFLKNFAIKFLNEAFNVLIQSIQNEISSNHRSYSHQYRMFYLVKFFLKLQELLFEEIKESKLKDSGNNDNRDKKVKRTLMINFSTSSATTLKVVDSILSYNGFCLLFDKMEQWNRIKKLDGLKLAIECLQQMARIVEIMSSSSDVNRETKAGVHDFEYCLLDSLNHFEFLIKLLENSEDKDNGYVKSLIEAIHRYLSMLEHFSKKDHIYNKNKNYKSLDEHEKINDNDTSMLQSENSNVSTILRSESSFISSLQPVIPGDTYQERNAKINYSRESIAGKSEWAMLYYQQGPPKEDPHFKSWWRKKKKYETKVSSQEYIKYEFTATEKTSLKRQFNKFEKTLANEKVLDAIFAYIKQYDVYEKFKCDFYAINVLFHRIYVNQDGSDLFIKVKHLEVMYAIELYWSWIIDNCQRANFKDVGYSESQLAFFDFIDEICNETCRRMNEVRVIPKTTDVVERHNLRWVYSTYARYLDKQQKEKFFAERKKESMNKEFYKTIETEERRQPYVKNVTKKAIKENLLYQIQWVQDIMTKVGRRRMELEDASCHHEEIEDVIPYDDFKIDPLTNEMKTLMEFPGTFDNCTNLLCPYLWAHKFVRKIGSEGVFWVIPKTISGQELLSWVEMINKYIDECKVKQNDNIIDYKKCPFEFNNSEEKKLNNAANEDSLDAEPSDAASLKRKNDNDSEIETKKSKNGST</sequence>
<dbReference type="GO" id="GO:0006281">
    <property type="term" value="P:DNA repair"/>
    <property type="evidence" value="ECO:0007669"/>
    <property type="project" value="TreeGrafter"/>
</dbReference>